<organism evidence="3 4">
    <name type="scientific">Papaver nudicaule</name>
    <name type="common">Iceland poppy</name>
    <dbReference type="NCBI Taxonomy" id="74823"/>
    <lineage>
        <taxon>Eukaryota</taxon>
        <taxon>Viridiplantae</taxon>
        <taxon>Streptophyta</taxon>
        <taxon>Embryophyta</taxon>
        <taxon>Tracheophyta</taxon>
        <taxon>Spermatophyta</taxon>
        <taxon>Magnoliopsida</taxon>
        <taxon>Ranunculales</taxon>
        <taxon>Papaveraceae</taxon>
        <taxon>Papaveroideae</taxon>
        <taxon>Papaver</taxon>
    </lineage>
</organism>
<keyword evidence="4" id="KW-1185">Reference proteome</keyword>
<keyword evidence="1" id="KW-0175">Coiled coil</keyword>
<evidence type="ECO:0000259" key="2">
    <source>
        <dbReference type="Pfam" id="PF03469"/>
    </source>
</evidence>
<dbReference type="EMBL" id="JAJJMA010216242">
    <property type="protein sequence ID" value="MCL7040764.1"/>
    <property type="molecule type" value="Genomic_DNA"/>
</dbReference>
<dbReference type="GO" id="GO:0080188">
    <property type="term" value="P:gene silencing by siRNA-directed DNA methylation"/>
    <property type="evidence" value="ECO:0007669"/>
    <property type="project" value="InterPro"/>
</dbReference>
<evidence type="ECO:0000313" key="3">
    <source>
        <dbReference type="EMBL" id="MCL7040764.1"/>
    </source>
</evidence>
<dbReference type="InterPro" id="IPR005379">
    <property type="entry name" value="FDM1-5/IDN2_XH"/>
</dbReference>
<dbReference type="AlphaFoldDB" id="A0AA41VGB6"/>
<accession>A0AA41VGB6</accession>
<gene>
    <name evidence="3" type="ORF">MKW94_021957</name>
</gene>
<feature type="coiled-coil region" evidence="1">
    <location>
        <begin position="5"/>
        <end position="78"/>
    </location>
</feature>
<dbReference type="Proteomes" id="UP001177140">
    <property type="component" value="Unassembled WGS sequence"/>
</dbReference>
<name>A0AA41VGB6_PAPNU</name>
<sequence length="214" mass="24483">MEAEIKRLNEANAEEMEKVQKLMNDHAAQLESSKSKNNRLVARNEILEMKDHQCSGELQEARAELINALSRLDLLGDRASVRMKNLGELDCKPFIEAAKWKFGAGKAEIKGHQLCNHWKEQLQDPNWEPFNIIQVGSNHYKAVLDEKDERLRKLKSDMGDAVVHAVQTVMMETAEFGATVDNVIPELWNFKENRKATLKEGIQKLSKEVKYVNL</sequence>
<dbReference type="PANTHER" id="PTHR21596">
    <property type="entry name" value="RIBONUCLEASE P SUBUNIT P38"/>
    <property type="match status" value="1"/>
</dbReference>
<evidence type="ECO:0000313" key="4">
    <source>
        <dbReference type="Proteomes" id="UP001177140"/>
    </source>
</evidence>
<dbReference type="PANTHER" id="PTHR21596:SF3">
    <property type="entry name" value="FACTOR OF DNA METHYLATION 1-RELATED"/>
    <property type="match status" value="1"/>
</dbReference>
<proteinExistence type="predicted"/>
<comment type="caution">
    <text evidence="3">The sequence shown here is derived from an EMBL/GenBank/DDBJ whole genome shotgun (WGS) entry which is preliminary data.</text>
</comment>
<dbReference type="Pfam" id="PF03469">
    <property type="entry name" value="XH"/>
    <property type="match status" value="1"/>
</dbReference>
<feature type="domain" description="Factor of DNA methylation 1-5/IDN2" evidence="2">
    <location>
        <begin position="84"/>
        <end position="210"/>
    </location>
</feature>
<dbReference type="InterPro" id="IPR045177">
    <property type="entry name" value="FDM1-5/IDN2"/>
</dbReference>
<protein>
    <recommendedName>
        <fullName evidence="2">Factor of DNA methylation 1-5/IDN2 domain-containing protein</fullName>
    </recommendedName>
</protein>
<reference evidence="3" key="1">
    <citation type="submission" date="2022-03" db="EMBL/GenBank/DDBJ databases">
        <title>A functionally conserved STORR gene fusion in Papaver species that diverged 16.8 million years ago.</title>
        <authorList>
            <person name="Catania T."/>
        </authorList>
    </citation>
    <scope>NUCLEOTIDE SEQUENCE</scope>
    <source>
        <strain evidence="3">S-191538</strain>
    </source>
</reference>
<evidence type="ECO:0000256" key="1">
    <source>
        <dbReference type="SAM" id="Coils"/>
    </source>
</evidence>